<reference evidence="15 16" key="1">
    <citation type="submission" date="2019-02" db="EMBL/GenBank/DDBJ databases">
        <title>Deep-cultivation of Planctomycetes and their phenomic and genomic characterization uncovers novel biology.</title>
        <authorList>
            <person name="Wiegand S."/>
            <person name="Jogler M."/>
            <person name="Boedeker C."/>
            <person name="Pinto D."/>
            <person name="Vollmers J."/>
            <person name="Rivas-Marin E."/>
            <person name="Kohn T."/>
            <person name="Peeters S.H."/>
            <person name="Heuer A."/>
            <person name="Rast P."/>
            <person name="Oberbeckmann S."/>
            <person name="Bunk B."/>
            <person name="Jeske O."/>
            <person name="Meyerdierks A."/>
            <person name="Storesund J.E."/>
            <person name="Kallscheuer N."/>
            <person name="Luecker S."/>
            <person name="Lage O.M."/>
            <person name="Pohl T."/>
            <person name="Merkel B.J."/>
            <person name="Hornburger P."/>
            <person name="Mueller R.-W."/>
            <person name="Bruemmer F."/>
            <person name="Labrenz M."/>
            <person name="Spormann A.M."/>
            <person name="Op den Camp H."/>
            <person name="Overmann J."/>
            <person name="Amann R."/>
            <person name="Jetten M.S.M."/>
            <person name="Mascher T."/>
            <person name="Medema M.H."/>
            <person name="Devos D.P."/>
            <person name="Kaster A.-K."/>
            <person name="Ovreas L."/>
            <person name="Rohde M."/>
            <person name="Galperin M.Y."/>
            <person name="Jogler C."/>
        </authorList>
    </citation>
    <scope>NUCLEOTIDE SEQUENCE [LARGE SCALE GENOMIC DNA]</scope>
    <source>
        <strain evidence="15 16">Pan44</strain>
    </source>
</reference>
<keyword evidence="8" id="KW-0443">Lipid metabolism</keyword>
<keyword evidence="16" id="KW-1185">Reference proteome</keyword>
<dbReference type="GO" id="GO:0008808">
    <property type="term" value="F:cardiolipin synthase activity"/>
    <property type="evidence" value="ECO:0007669"/>
    <property type="project" value="UniProtKB-UniRule"/>
</dbReference>
<dbReference type="InterPro" id="IPR001736">
    <property type="entry name" value="PLipase_D/transphosphatidylase"/>
</dbReference>
<organism evidence="15 16">
    <name type="scientific">Caulifigura coniformis</name>
    <dbReference type="NCBI Taxonomy" id="2527983"/>
    <lineage>
        <taxon>Bacteria</taxon>
        <taxon>Pseudomonadati</taxon>
        <taxon>Planctomycetota</taxon>
        <taxon>Planctomycetia</taxon>
        <taxon>Planctomycetales</taxon>
        <taxon>Planctomycetaceae</taxon>
        <taxon>Caulifigura</taxon>
    </lineage>
</organism>
<dbReference type="Proteomes" id="UP000315700">
    <property type="component" value="Chromosome"/>
</dbReference>
<evidence type="ECO:0000256" key="3">
    <source>
        <dbReference type="ARBA" id="ARBA00022516"/>
    </source>
</evidence>
<dbReference type="PANTHER" id="PTHR21248">
    <property type="entry name" value="CARDIOLIPIN SYNTHASE"/>
    <property type="match status" value="1"/>
</dbReference>
<evidence type="ECO:0000313" key="16">
    <source>
        <dbReference type="Proteomes" id="UP000315700"/>
    </source>
</evidence>
<dbReference type="SMART" id="SM00155">
    <property type="entry name" value="PLDc"/>
    <property type="match status" value="2"/>
</dbReference>
<dbReference type="RefSeq" id="WP_197453570.1">
    <property type="nucleotide sequence ID" value="NZ_CP036271.1"/>
</dbReference>
<dbReference type="GO" id="GO:0032049">
    <property type="term" value="P:cardiolipin biosynthetic process"/>
    <property type="evidence" value="ECO:0007669"/>
    <property type="project" value="UniProtKB-UniRule"/>
</dbReference>
<keyword evidence="3" id="KW-0444">Lipid biosynthesis</keyword>
<dbReference type="InterPro" id="IPR025202">
    <property type="entry name" value="PLD-like_dom"/>
</dbReference>
<proteinExistence type="predicted"/>
<accession>A0A517SKD7</accession>
<dbReference type="GO" id="GO:0005886">
    <property type="term" value="C:plasma membrane"/>
    <property type="evidence" value="ECO:0007669"/>
    <property type="project" value="UniProtKB-SubCell"/>
</dbReference>
<evidence type="ECO:0000256" key="10">
    <source>
        <dbReference type="ARBA" id="ARBA00023209"/>
    </source>
</evidence>
<feature type="transmembrane region" description="Helical" evidence="13">
    <location>
        <begin position="30"/>
        <end position="47"/>
    </location>
</feature>
<evidence type="ECO:0000313" key="15">
    <source>
        <dbReference type="EMBL" id="QDT56589.1"/>
    </source>
</evidence>
<feature type="domain" description="PLD phosphodiesterase" evidence="14">
    <location>
        <begin position="242"/>
        <end position="269"/>
    </location>
</feature>
<evidence type="ECO:0000256" key="9">
    <source>
        <dbReference type="ARBA" id="ARBA00023136"/>
    </source>
</evidence>
<evidence type="ECO:0000256" key="11">
    <source>
        <dbReference type="ARBA" id="ARBA00023264"/>
    </source>
</evidence>
<evidence type="ECO:0000256" key="12">
    <source>
        <dbReference type="NCBIfam" id="TIGR04265"/>
    </source>
</evidence>
<dbReference type="FunFam" id="3.30.870.10:FF:000014">
    <property type="entry name" value="Cardiolipin synthase"/>
    <property type="match status" value="1"/>
</dbReference>
<keyword evidence="4 15" id="KW-0808">Transferase</keyword>
<dbReference type="EMBL" id="CP036271">
    <property type="protein sequence ID" value="QDT56589.1"/>
    <property type="molecule type" value="Genomic_DNA"/>
</dbReference>
<evidence type="ECO:0000259" key="14">
    <source>
        <dbReference type="PROSITE" id="PS50035"/>
    </source>
</evidence>
<evidence type="ECO:0000256" key="13">
    <source>
        <dbReference type="SAM" id="Phobius"/>
    </source>
</evidence>
<evidence type="ECO:0000256" key="7">
    <source>
        <dbReference type="ARBA" id="ARBA00022989"/>
    </source>
</evidence>
<dbReference type="InParanoid" id="A0A517SKD7"/>
<evidence type="ECO:0000256" key="8">
    <source>
        <dbReference type="ARBA" id="ARBA00023098"/>
    </source>
</evidence>
<keyword evidence="5 13" id="KW-0812">Transmembrane</keyword>
<dbReference type="NCBIfam" id="TIGR04265">
    <property type="entry name" value="bac_cardiolipin"/>
    <property type="match status" value="1"/>
</dbReference>
<keyword evidence="11" id="KW-1208">Phospholipid metabolism</keyword>
<evidence type="ECO:0000256" key="4">
    <source>
        <dbReference type="ARBA" id="ARBA00022679"/>
    </source>
</evidence>
<dbReference type="AlphaFoldDB" id="A0A517SKD7"/>
<dbReference type="InterPro" id="IPR022924">
    <property type="entry name" value="Cardiolipin_synthase"/>
</dbReference>
<comment type="subcellular location">
    <subcellularLocation>
        <location evidence="1">Cell membrane</location>
    </subcellularLocation>
</comment>
<dbReference type="EC" id="2.7.8.-" evidence="12"/>
<keyword evidence="2" id="KW-1003">Cell membrane</keyword>
<name>A0A517SKD7_9PLAN</name>
<keyword evidence="10" id="KW-0594">Phospholipid biosynthesis</keyword>
<evidence type="ECO:0000256" key="6">
    <source>
        <dbReference type="ARBA" id="ARBA00022737"/>
    </source>
</evidence>
<keyword evidence="6" id="KW-0677">Repeat</keyword>
<feature type="domain" description="PLD phosphodiesterase" evidence="14">
    <location>
        <begin position="417"/>
        <end position="444"/>
    </location>
</feature>
<dbReference type="Pfam" id="PF13091">
    <property type="entry name" value="PLDc_2"/>
    <property type="match status" value="2"/>
</dbReference>
<dbReference type="Gene3D" id="3.30.870.10">
    <property type="entry name" value="Endonuclease Chain A"/>
    <property type="match status" value="2"/>
</dbReference>
<feature type="transmembrane region" description="Helical" evidence="13">
    <location>
        <begin position="59"/>
        <end position="80"/>
    </location>
</feature>
<evidence type="ECO:0000256" key="1">
    <source>
        <dbReference type="ARBA" id="ARBA00004236"/>
    </source>
</evidence>
<gene>
    <name evidence="15" type="primary">ywiE</name>
    <name evidence="15" type="ORF">Pan44_46450</name>
</gene>
<evidence type="ECO:0000256" key="5">
    <source>
        <dbReference type="ARBA" id="ARBA00022692"/>
    </source>
</evidence>
<dbReference type="PROSITE" id="PS50035">
    <property type="entry name" value="PLD"/>
    <property type="match status" value="2"/>
</dbReference>
<dbReference type="KEGG" id="ccos:Pan44_46450"/>
<keyword evidence="9 13" id="KW-0472">Membrane</keyword>
<protein>
    <recommendedName>
        <fullName evidence="12">Cardiolipin synthase</fullName>
        <ecNumber evidence="12">2.7.8.-</ecNumber>
    </recommendedName>
</protein>
<evidence type="ECO:0000256" key="2">
    <source>
        <dbReference type="ARBA" id="ARBA00022475"/>
    </source>
</evidence>
<dbReference type="PANTHER" id="PTHR21248:SF22">
    <property type="entry name" value="PHOSPHOLIPASE D"/>
    <property type="match status" value="1"/>
</dbReference>
<dbReference type="SUPFAM" id="SSF56024">
    <property type="entry name" value="Phospholipase D/nuclease"/>
    <property type="match status" value="2"/>
</dbReference>
<keyword evidence="7 13" id="KW-1133">Transmembrane helix</keyword>
<sequence length="504" mass="57176">MFSRSLDWLSARFPSFGALYAWAKRRRRRLIIGFVMLMHTLGAISSIQAVMSTRTPQGAIAWAISLNTIPYIAVPAYWVFGQSHFDGYEFLRYREMLSESSLKYDTIRKLREKGLIFEPQTERQAHQQKLLERLAMMPILRSNDVDLLVDGQATFDAIVDGINSAKDYILFQFYILRSDGLGNRLKDALLARARQGVKVYMLYDAMGSKAISAEYVLELQEAGVKVAAFEPASHGWRHRLRMNFRNHRKIVVIDGKEAFVGGHNVGDEYVGKHPTLTPWRDTHVAVRGPIVLATQVSFAEDWMWVTGDRLSLNWEPEPAPKGEAVAACFPTGPADELETGTLLMLDAINMAQKRIWIASPYFVPDAQFVSTLQLAALRGVDVRVLIPENNDDSLVDLTSYSYLEELGKAGIPMYRYQPGFMHQKVMLIDDDLATVGTANFDNRSMRLNFEITLLFRDAVFASQVEAMLEDDFTHSRLVSTKEYSQRRLPFRFSVQAARLLAPVQ</sequence>